<evidence type="ECO:0000313" key="1">
    <source>
        <dbReference type="EMBL" id="SUQ63713.1"/>
    </source>
</evidence>
<reference evidence="2" key="1">
    <citation type="submission" date="2018-07" db="EMBL/GenBank/DDBJ databases">
        <authorList>
            <person name="Blom J."/>
        </authorList>
    </citation>
    <scope>NUCLEOTIDE SEQUENCE [LARGE SCALE GENOMIC DNA]</scope>
    <source>
        <strain evidence="2">CCOS 864</strain>
    </source>
</reference>
<dbReference type="EMBL" id="UIDD01000008">
    <property type="protein sequence ID" value="SUQ63713.1"/>
    <property type="molecule type" value="Genomic_DNA"/>
</dbReference>
<keyword evidence="2" id="KW-1185">Reference proteome</keyword>
<organism evidence="1 2">
    <name type="scientific">Pseudomonas wadenswilerensis</name>
    <dbReference type="NCBI Taxonomy" id="1785161"/>
    <lineage>
        <taxon>Bacteria</taxon>
        <taxon>Pseudomonadati</taxon>
        <taxon>Pseudomonadota</taxon>
        <taxon>Gammaproteobacteria</taxon>
        <taxon>Pseudomonadales</taxon>
        <taxon>Pseudomonadaceae</taxon>
        <taxon>Pseudomonas</taxon>
    </lineage>
</organism>
<dbReference type="RefSeq" id="WP_115087254.1">
    <property type="nucleotide sequence ID" value="NZ_CBCSFG010000015.1"/>
</dbReference>
<dbReference type="Proteomes" id="UP000255177">
    <property type="component" value="Unassembled WGS sequence"/>
</dbReference>
<proteinExistence type="predicted"/>
<evidence type="ECO:0008006" key="3">
    <source>
        <dbReference type="Google" id="ProtNLM"/>
    </source>
</evidence>
<evidence type="ECO:0000313" key="2">
    <source>
        <dbReference type="Proteomes" id="UP000255177"/>
    </source>
</evidence>
<gene>
    <name evidence="1" type="ORF">CCOS864_03166</name>
</gene>
<protein>
    <recommendedName>
        <fullName evidence="3">Carbohydrate binding domain protein</fullName>
    </recommendedName>
</protein>
<dbReference type="AlphaFoldDB" id="A0A380T123"/>
<dbReference type="Gene3D" id="2.60.120.260">
    <property type="entry name" value="Galactose-binding domain-like"/>
    <property type="match status" value="1"/>
</dbReference>
<accession>A0A380T123</accession>
<name>A0A380T123_9PSED</name>
<sequence length="301" mass="33850">MALFIDLTDFKPGIDPWNGWQKGPNGQTLAVTSDGANHWAHFENFAGNLLGRVISKELTGLAPDTVYRLSMRVKRNGNSSKTPHLSFELDGIPLEGEFAVTAPEWQILRWQFRAREHSHAIELIGRDDTGNGSDHGADFSFDDIQIYPVTITENLDGQPAQTISQGEEVQLLSKTMTIKLLEDPLGIKAFIEPTAAEPGMREGPAITLQRQQHHQPNNPQKLQITPVLPCSELKFFWTWRQFPGEVEFYGLHGNLLTTLSYTGEPRHHEVKYNAPDGEQIAWIVVICRDYAYLDNFTLTTA</sequence>